<reference evidence="11 12" key="1">
    <citation type="submission" date="2012-02" db="EMBL/GenBank/DDBJ databases">
        <title>Complete genome sequence of Phycisphaera mikurensis NBRC 102666.</title>
        <authorList>
            <person name="Ankai A."/>
            <person name="Hosoyama A."/>
            <person name="Terui Y."/>
            <person name="Sekine M."/>
            <person name="Fukai R."/>
            <person name="Kato Y."/>
            <person name="Nakamura S."/>
            <person name="Yamada-Narita S."/>
            <person name="Kawakoshi A."/>
            <person name="Fukunaga Y."/>
            <person name="Yamazaki S."/>
            <person name="Fujita N."/>
        </authorList>
    </citation>
    <scope>NUCLEOTIDE SEQUENCE [LARGE SCALE GENOMIC DNA]</scope>
    <source>
        <strain evidence="12">NBRC 102666 / KCTC 22515 / FYK2301M01</strain>
    </source>
</reference>
<dbReference type="InterPro" id="IPR042109">
    <property type="entry name" value="Adenylosuccinate_synth_dom1"/>
</dbReference>
<feature type="binding site" description="in other chain" evidence="8">
    <location>
        <position position="253"/>
    </location>
    <ligand>
        <name>IMP</name>
        <dbReference type="ChEBI" id="CHEBI:58053"/>
        <note>ligand shared between dimeric partners</note>
    </ligand>
</feature>
<feature type="active site" evidence="9">
    <location>
        <position position="163"/>
    </location>
</feature>
<dbReference type="InterPro" id="IPR033128">
    <property type="entry name" value="Adenylosuccin_syn_Lys_AS"/>
</dbReference>
<gene>
    <name evidence="8 11" type="primary">purA</name>
    <name evidence="11" type="ordered locus">PSMK_01010</name>
</gene>
<feature type="binding site" evidence="8">
    <location>
        <position position="334"/>
    </location>
    <ligand>
        <name>GTP</name>
        <dbReference type="ChEBI" id="CHEBI:37565"/>
    </ligand>
</feature>
<dbReference type="RefSeq" id="WP_014435480.1">
    <property type="nucleotide sequence ID" value="NC_017080.1"/>
</dbReference>
<dbReference type="OrthoDB" id="9807553at2"/>
<keyword evidence="6 8" id="KW-0460">Magnesium</keyword>
<dbReference type="STRING" id="1142394.PSMK_01010"/>
<dbReference type="InterPro" id="IPR042110">
    <property type="entry name" value="Adenylosuccinate_synth_dom2"/>
</dbReference>
<evidence type="ECO:0000313" key="11">
    <source>
        <dbReference type="EMBL" id="BAM02260.1"/>
    </source>
</evidence>
<dbReference type="Gene3D" id="1.10.300.10">
    <property type="entry name" value="Adenylosuccinate Synthetase, subunit A, domain 2"/>
    <property type="match status" value="1"/>
</dbReference>
<evidence type="ECO:0000313" key="12">
    <source>
        <dbReference type="Proteomes" id="UP000007881"/>
    </source>
</evidence>
<evidence type="ECO:0000256" key="8">
    <source>
        <dbReference type="HAMAP-Rule" id="MF_00011"/>
    </source>
</evidence>
<feature type="binding site" description="in other chain" evidence="8">
    <location>
        <begin position="58"/>
        <end position="61"/>
    </location>
    <ligand>
        <name>IMP</name>
        <dbReference type="ChEBI" id="CHEBI:58053"/>
        <note>ligand shared between dimeric partners</note>
    </ligand>
</feature>
<organism evidence="11 12">
    <name type="scientific">Phycisphaera mikurensis (strain NBRC 102666 / KCTC 22515 / FYK2301M01)</name>
    <dbReference type="NCBI Taxonomy" id="1142394"/>
    <lineage>
        <taxon>Bacteria</taxon>
        <taxon>Pseudomonadati</taxon>
        <taxon>Planctomycetota</taxon>
        <taxon>Phycisphaerae</taxon>
        <taxon>Phycisphaerales</taxon>
        <taxon>Phycisphaeraceae</taxon>
        <taxon>Phycisphaera</taxon>
    </lineage>
</organism>
<dbReference type="GO" id="GO:0005525">
    <property type="term" value="F:GTP binding"/>
    <property type="evidence" value="ECO:0007669"/>
    <property type="project" value="UniProtKB-UniRule"/>
</dbReference>
<protein>
    <recommendedName>
        <fullName evidence="8 10">Adenylosuccinate synthetase</fullName>
        <shortName evidence="8">AMPSase</shortName>
        <shortName evidence="8">AdSS</shortName>
        <ecNumber evidence="8 10">6.3.4.4</ecNumber>
    </recommendedName>
    <alternativeName>
        <fullName evidence="8">IMP--aspartate ligase</fullName>
    </alternativeName>
</protein>
<feature type="binding site" description="in other chain" evidence="8">
    <location>
        <position position="152"/>
    </location>
    <ligand>
        <name>IMP</name>
        <dbReference type="ChEBI" id="CHEBI:58053"/>
        <note>ligand shared between dimeric partners</note>
    </ligand>
</feature>
<feature type="binding site" evidence="8">
    <location>
        <begin position="32"/>
        <end position="38"/>
    </location>
    <ligand>
        <name>GTP</name>
        <dbReference type="ChEBI" id="CHEBI:37565"/>
    </ligand>
</feature>
<accession>I0IAH2</accession>
<evidence type="ECO:0000256" key="7">
    <source>
        <dbReference type="ARBA" id="ARBA00023134"/>
    </source>
</evidence>
<feature type="binding site" description="in other chain" evidence="8">
    <location>
        <begin position="33"/>
        <end position="36"/>
    </location>
    <ligand>
        <name>IMP</name>
        <dbReference type="ChEBI" id="CHEBI:58053"/>
        <note>ligand shared between dimeric partners</note>
    </ligand>
</feature>
<feature type="binding site" evidence="8">
    <location>
        <begin position="444"/>
        <end position="446"/>
    </location>
    <ligand>
        <name>GTP</name>
        <dbReference type="ChEBI" id="CHEBI:37565"/>
    </ligand>
</feature>
<feature type="binding site" evidence="8">
    <location>
        <begin position="360"/>
        <end position="362"/>
    </location>
    <ligand>
        <name>GTP</name>
        <dbReference type="ChEBI" id="CHEBI:37565"/>
    </ligand>
</feature>
<keyword evidence="8" id="KW-0963">Cytoplasm</keyword>
<evidence type="ECO:0000256" key="6">
    <source>
        <dbReference type="ARBA" id="ARBA00022842"/>
    </source>
</evidence>
<dbReference type="GO" id="GO:0000287">
    <property type="term" value="F:magnesium ion binding"/>
    <property type="evidence" value="ECO:0007669"/>
    <property type="project" value="UniProtKB-UniRule"/>
</dbReference>
<feature type="active site" description="Proton donor" evidence="8">
    <location>
        <position position="61"/>
    </location>
</feature>
<comment type="cofactor">
    <cofactor evidence="8">
        <name>Mg(2+)</name>
        <dbReference type="ChEBI" id="CHEBI:18420"/>
    </cofactor>
    <text evidence="8">Binds 1 Mg(2+) ion per subunit.</text>
</comment>
<dbReference type="PATRIC" id="fig|1142394.8.peg.102"/>
<keyword evidence="4 8" id="KW-0547">Nucleotide-binding</keyword>
<dbReference type="InterPro" id="IPR001114">
    <property type="entry name" value="Adenylosuccinate_synthetase"/>
</dbReference>
<keyword evidence="7 8" id="KW-0342">GTP-binding</keyword>
<dbReference type="PANTHER" id="PTHR11846:SF0">
    <property type="entry name" value="ADENYLOSUCCINATE SYNTHETASE"/>
    <property type="match status" value="1"/>
</dbReference>
<dbReference type="PROSITE" id="PS01266">
    <property type="entry name" value="ADENYLOSUCCIN_SYN_1"/>
    <property type="match status" value="1"/>
</dbReference>
<dbReference type="GO" id="GO:0044208">
    <property type="term" value="P:'de novo' AMP biosynthetic process"/>
    <property type="evidence" value="ECO:0007669"/>
    <property type="project" value="UniProtKB-UniRule"/>
</dbReference>
<dbReference type="FunFam" id="3.90.170.10:FF:000001">
    <property type="entry name" value="Adenylosuccinate synthetase"/>
    <property type="match status" value="1"/>
</dbReference>
<dbReference type="eggNOG" id="COG0104">
    <property type="taxonomic scope" value="Bacteria"/>
</dbReference>
<feature type="binding site" evidence="8">
    <location>
        <position position="60"/>
    </location>
    <ligand>
        <name>Mg(2+)</name>
        <dbReference type="ChEBI" id="CHEBI:18420"/>
    </ligand>
</feature>
<evidence type="ECO:0000256" key="9">
    <source>
        <dbReference type="PROSITE-ProRule" id="PRU10134"/>
    </source>
</evidence>
<dbReference type="HAMAP" id="MF_00011">
    <property type="entry name" value="Adenylosucc_synth"/>
    <property type="match status" value="1"/>
</dbReference>
<keyword evidence="12" id="KW-1185">Reference proteome</keyword>
<feature type="binding site" evidence="8">
    <location>
        <begin position="328"/>
        <end position="334"/>
    </location>
    <ligand>
        <name>substrate</name>
    </ligand>
</feature>
<evidence type="ECO:0000256" key="3">
    <source>
        <dbReference type="ARBA" id="ARBA00022723"/>
    </source>
</evidence>
<comment type="function">
    <text evidence="8">Plays an important role in the de novo pathway of purine nucleotide biosynthesis. Catalyzes the first committed step in the biosynthesis of AMP from IMP.</text>
</comment>
<feature type="binding site" evidence="8">
    <location>
        <position position="33"/>
    </location>
    <ligand>
        <name>Mg(2+)</name>
        <dbReference type="ChEBI" id="CHEBI:18420"/>
    </ligand>
</feature>
<keyword evidence="3 8" id="KW-0479">Metal-binding</keyword>
<comment type="pathway">
    <text evidence="8 10">Purine metabolism; AMP biosynthesis via de novo pathway; AMP from IMP: step 1/2.</text>
</comment>
<feature type="active site" description="Proton acceptor" evidence="8">
    <location>
        <position position="33"/>
    </location>
</feature>
<keyword evidence="2 8" id="KW-0436">Ligase</keyword>
<dbReference type="Pfam" id="PF00709">
    <property type="entry name" value="Adenylsucc_synt"/>
    <property type="match status" value="1"/>
</dbReference>
<dbReference type="SMART" id="SM00788">
    <property type="entry name" value="Adenylsucc_synt"/>
    <property type="match status" value="1"/>
</dbReference>
<evidence type="ECO:0000256" key="10">
    <source>
        <dbReference type="RuleBase" id="RU000520"/>
    </source>
</evidence>
<dbReference type="CDD" id="cd03108">
    <property type="entry name" value="AdSS"/>
    <property type="match status" value="1"/>
</dbReference>
<dbReference type="KEGG" id="phm:PSMK_01010"/>
<feature type="binding site" description="in other chain" evidence="8">
    <location>
        <position position="268"/>
    </location>
    <ligand>
        <name>IMP</name>
        <dbReference type="ChEBI" id="CHEBI:58053"/>
        <note>ligand shared between dimeric partners</note>
    </ligand>
</feature>
<dbReference type="InterPro" id="IPR027417">
    <property type="entry name" value="P-loop_NTPase"/>
</dbReference>
<evidence type="ECO:0000256" key="4">
    <source>
        <dbReference type="ARBA" id="ARBA00022741"/>
    </source>
</evidence>
<comment type="similarity">
    <text evidence="8 10">Belongs to the adenylosuccinate synthetase family.</text>
</comment>
<dbReference type="PANTHER" id="PTHR11846">
    <property type="entry name" value="ADENYLOSUCCINATE SYNTHETASE"/>
    <property type="match status" value="1"/>
</dbReference>
<dbReference type="NCBIfam" id="TIGR00184">
    <property type="entry name" value="purA"/>
    <property type="match status" value="1"/>
</dbReference>
<sequence length="455" mass="47407">MSANAPTAPEAAAPADRPLPAGNAAVVGLQWGDEGKGKVVDLLAGSYDAVVRYNGGANAGHSVEVGDRRYALHLIPSGILHGRAVNVLGNGVVIDPEKLLGEVAGLREAGLTVTPKNLKISDRAHLVLPWHKAQDRLQEAAMQSVGRAIGTTGRGIGPAYADKALRAPAVRAGELLDVDTLAEKLHAIGPMKEATLAGLAALAGVEHEPVDVGVLVDWLRPLAEALAPHLCDASFLLHEKMDAGEEVLFEGANATLLDVDHGTFPYITSSNCSSLGLHPGAGVAGHRVPHVLGVVKAYQTRVGGGPFPTELLDATGDRIREVGREYGTTTGRPRRVGWLDLAALRYSVRLTGTTGLAVMLLDVLAGLPELRVCTGYVDRASGAEVRGYPADADALGRVEPVLKTLPGFGEDVTGCRSMAELPAAARGYLAFISEAVGVPVTLASVGPRRDQTIFA</sequence>
<comment type="subcellular location">
    <subcellularLocation>
        <location evidence="8">Cytoplasm</location>
    </subcellularLocation>
</comment>
<dbReference type="AlphaFoldDB" id="I0IAH2"/>
<dbReference type="GO" id="GO:0005737">
    <property type="term" value="C:cytoplasm"/>
    <property type="evidence" value="ECO:0007669"/>
    <property type="project" value="UniProtKB-SubCell"/>
</dbReference>
<dbReference type="HOGENOM" id="CLU_029848_0_2_0"/>
<dbReference type="Gene3D" id="3.40.440.10">
    <property type="entry name" value="Adenylosuccinate Synthetase, subunit A, domain 1"/>
    <property type="match status" value="1"/>
</dbReference>
<dbReference type="UniPathway" id="UPA00075">
    <property type="reaction ID" value="UER00335"/>
</dbReference>
<dbReference type="NCBIfam" id="NF002223">
    <property type="entry name" value="PRK01117.1"/>
    <property type="match status" value="1"/>
</dbReference>
<comment type="catalytic activity">
    <reaction evidence="8 10">
        <text>IMP + L-aspartate + GTP = N(6)-(1,2-dicarboxyethyl)-AMP + GDP + phosphate + 2 H(+)</text>
        <dbReference type="Rhea" id="RHEA:15753"/>
        <dbReference type="ChEBI" id="CHEBI:15378"/>
        <dbReference type="ChEBI" id="CHEBI:29991"/>
        <dbReference type="ChEBI" id="CHEBI:37565"/>
        <dbReference type="ChEBI" id="CHEBI:43474"/>
        <dbReference type="ChEBI" id="CHEBI:57567"/>
        <dbReference type="ChEBI" id="CHEBI:58053"/>
        <dbReference type="ChEBI" id="CHEBI:58189"/>
        <dbReference type="EC" id="6.3.4.4"/>
    </reaction>
</comment>
<keyword evidence="5 8" id="KW-0658">Purine biosynthesis</keyword>
<feature type="binding site" evidence="8">
    <location>
        <begin position="60"/>
        <end position="62"/>
    </location>
    <ligand>
        <name>GTP</name>
        <dbReference type="ChEBI" id="CHEBI:37565"/>
    </ligand>
</feature>
<comment type="subunit">
    <text evidence="1 8">Homodimer.</text>
</comment>
<evidence type="ECO:0000256" key="1">
    <source>
        <dbReference type="ARBA" id="ARBA00011738"/>
    </source>
</evidence>
<evidence type="ECO:0000256" key="2">
    <source>
        <dbReference type="ARBA" id="ARBA00022598"/>
    </source>
</evidence>
<dbReference type="PROSITE" id="PS00513">
    <property type="entry name" value="ADENYLOSUCCIN_SYN_2"/>
    <property type="match status" value="1"/>
</dbReference>
<dbReference type="EC" id="6.3.4.4" evidence="8 10"/>
<dbReference type="Proteomes" id="UP000007881">
    <property type="component" value="Chromosome"/>
</dbReference>
<feature type="binding site" evidence="8">
    <location>
        <position position="166"/>
    </location>
    <ligand>
        <name>IMP</name>
        <dbReference type="ChEBI" id="CHEBI:58053"/>
        <note>ligand shared between dimeric partners</note>
    </ligand>
</feature>
<dbReference type="GO" id="GO:0046040">
    <property type="term" value="P:IMP metabolic process"/>
    <property type="evidence" value="ECO:0007669"/>
    <property type="project" value="TreeGrafter"/>
</dbReference>
<dbReference type="InterPro" id="IPR018220">
    <property type="entry name" value="Adenylosuccin_syn_GTP-bd"/>
</dbReference>
<name>I0IAH2_PHYMF</name>
<dbReference type="GO" id="GO:0004019">
    <property type="term" value="F:adenylosuccinate synthase activity"/>
    <property type="evidence" value="ECO:0007669"/>
    <property type="project" value="UniProtKB-UniRule"/>
</dbReference>
<evidence type="ECO:0000256" key="5">
    <source>
        <dbReference type="ARBA" id="ARBA00022755"/>
    </source>
</evidence>
<dbReference type="SUPFAM" id="SSF52540">
    <property type="entry name" value="P-loop containing nucleoside triphosphate hydrolases"/>
    <property type="match status" value="1"/>
</dbReference>
<dbReference type="EMBL" id="AP012338">
    <property type="protein sequence ID" value="BAM02260.1"/>
    <property type="molecule type" value="Genomic_DNA"/>
</dbReference>
<feature type="binding site" description="in other chain" evidence="8">
    <location>
        <position position="332"/>
    </location>
    <ligand>
        <name>IMP</name>
        <dbReference type="ChEBI" id="CHEBI:58053"/>
        <note>ligand shared between dimeric partners</note>
    </ligand>
</feature>
<dbReference type="Gene3D" id="3.90.170.10">
    <property type="entry name" value="Adenylosuccinate Synthetase, subunit A, domain 3"/>
    <property type="match status" value="1"/>
</dbReference>
<proteinExistence type="inferred from homology"/>
<dbReference type="InterPro" id="IPR042111">
    <property type="entry name" value="Adenylosuccinate_synth_dom3"/>
</dbReference>